<reference evidence="1" key="2">
    <citation type="submission" date="2025-08" db="UniProtKB">
        <authorList>
            <consortium name="Ensembl"/>
        </authorList>
    </citation>
    <scope>IDENTIFICATION</scope>
</reference>
<sequence length="67" mass="7570">MNQLLITAFWLRMLSDAKKGLKSYNGPCGGRDCSTGCKCFPEKGARIWFWSLLGQFYCEVGVILNVF</sequence>
<dbReference type="OrthoDB" id="9836371at2759"/>
<protein>
    <submittedName>
        <fullName evidence="1">Uncharacterized protein</fullName>
    </submittedName>
</protein>
<keyword evidence="2" id="KW-1185">Reference proteome</keyword>
<organism evidence="1 2">
    <name type="scientific">Gopherus evgoodei</name>
    <name type="common">Goodes thornscrub tortoise</name>
    <dbReference type="NCBI Taxonomy" id="1825980"/>
    <lineage>
        <taxon>Eukaryota</taxon>
        <taxon>Metazoa</taxon>
        <taxon>Chordata</taxon>
        <taxon>Craniata</taxon>
        <taxon>Vertebrata</taxon>
        <taxon>Euteleostomi</taxon>
        <taxon>Archelosauria</taxon>
        <taxon>Testudinata</taxon>
        <taxon>Testudines</taxon>
        <taxon>Cryptodira</taxon>
        <taxon>Durocryptodira</taxon>
        <taxon>Testudinoidea</taxon>
        <taxon>Testudinidae</taxon>
        <taxon>Gopherus</taxon>
    </lineage>
</organism>
<dbReference type="AlphaFoldDB" id="A0A8C4Y9L3"/>
<reference evidence="1" key="3">
    <citation type="submission" date="2025-09" db="UniProtKB">
        <authorList>
            <consortium name="Ensembl"/>
        </authorList>
    </citation>
    <scope>IDENTIFICATION</scope>
</reference>
<dbReference type="Ensembl" id="ENSGEVT00005023292.1">
    <property type="protein sequence ID" value="ENSGEVP00005022168.1"/>
    <property type="gene ID" value="ENSGEVG00005015736.1"/>
</dbReference>
<name>A0A8C4Y9L3_9SAUR</name>
<reference evidence="1" key="1">
    <citation type="submission" date="2019-06" db="EMBL/GenBank/DDBJ databases">
        <title>G10K-VGP Goodes thornscrub tortoise genome, primary haplotype.</title>
        <authorList>
            <person name="Murphy B."/>
            <person name="Edwards T."/>
            <person name="Rhie A."/>
            <person name="Koren S."/>
            <person name="Phillippy A."/>
            <person name="Fedrigo O."/>
            <person name="Haase B."/>
            <person name="Mountcastle J."/>
            <person name="Lewin H."/>
            <person name="Damas J."/>
            <person name="Howe K."/>
            <person name="Formenti G."/>
            <person name="Myers G."/>
            <person name="Durbin R."/>
            <person name="Jarvis E.D."/>
        </authorList>
    </citation>
    <scope>NUCLEOTIDE SEQUENCE [LARGE SCALE GENOMIC DNA]</scope>
</reference>
<evidence type="ECO:0000313" key="1">
    <source>
        <dbReference type="Ensembl" id="ENSGEVP00005022168.1"/>
    </source>
</evidence>
<dbReference type="Proteomes" id="UP000694390">
    <property type="component" value="Chromosome 9"/>
</dbReference>
<dbReference type="GeneTree" id="ENSGT01120000275198"/>
<evidence type="ECO:0000313" key="2">
    <source>
        <dbReference type="Proteomes" id="UP000694390"/>
    </source>
</evidence>
<proteinExistence type="predicted"/>
<accession>A0A8C4Y9L3</accession>